<dbReference type="PANTHER" id="PTHR42940">
    <property type="entry name" value="ALCOHOL DEHYDROGENASE 1-RELATED"/>
    <property type="match status" value="1"/>
</dbReference>
<dbReference type="GO" id="GO:0004022">
    <property type="term" value="F:alcohol dehydrogenase (NAD+) activity"/>
    <property type="evidence" value="ECO:0007669"/>
    <property type="project" value="UniProtKB-EC"/>
</dbReference>
<dbReference type="InterPro" id="IPR036291">
    <property type="entry name" value="NAD(P)-bd_dom_sf"/>
</dbReference>
<feature type="domain" description="Alcohol dehydrogenase-like C-terminal" evidence="6">
    <location>
        <begin position="4"/>
        <end position="97"/>
    </location>
</feature>
<evidence type="ECO:0000256" key="2">
    <source>
        <dbReference type="ARBA" id="ARBA00013190"/>
    </source>
</evidence>
<sequence>MVVIGADLIVNPLYEDAAEFIKREVGGVQASICTAVSKPAFDQAYRALKRGGKCVAVGLPPETMEVPIFGTVLNGVSIVGSIVGTRKDLQEALDFAADGKVKTMIHTARLEEINDIFEQLEKGEINGRIVLTMGE</sequence>
<name>A0A398BFH5_9BACI</name>
<dbReference type="AlphaFoldDB" id="A0A398BFH5"/>
<keyword evidence="4" id="KW-0862">Zinc</keyword>
<dbReference type="PANTHER" id="PTHR42940:SF8">
    <property type="entry name" value="VACUOLAR PROTEIN SORTING-ASSOCIATED PROTEIN 11"/>
    <property type="match status" value="1"/>
</dbReference>
<evidence type="ECO:0000313" key="8">
    <source>
        <dbReference type="Proteomes" id="UP000265816"/>
    </source>
</evidence>
<dbReference type="Pfam" id="PF00107">
    <property type="entry name" value="ADH_zinc_N"/>
    <property type="match status" value="1"/>
</dbReference>
<dbReference type="SUPFAM" id="SSF51735">
    <property type="entry name" value="NAD(P)-binding Rossmann-fold domains"/>
    <property type="match status" value="1"/>
</dbReference>
<keyword evidence="3" id="KW-0479">Metal-binding</keyword>
<keyword evidence="5" id="KW-0560">Oxidoreductase</keyword>
<reference evidence="7 8" key="1">
    <citation type="submission" date="2018-08" db="EMBL/GenBank/DDBJ databases">
        <title>Bacillus jemisoniae sp. nov., Bacillus chryseoplanitiae sp. nov., Bacillus resnikiae sp. nov., and Bacillus frankliniae sp. nov., isolated from Viking spacecraft and associated surfaces.</title>
        <authorList>
            <person name="Seuylemezian A."/>
            <person name="Vaishampayan P."/>
        </authorList>
    </citation>
    <scope>NUCLEOTIDE SEQUENCE [LARGE SCALE GENOMIC DNA]</scope>
    <source>
        <strain evidence="7 8">JJ-247</strain>
    </source>
</reference>
<accession>A0A398BFH5</accession>
<dbReference type="Gene3D" id="3.40.50.720">
    <property type="entry name" value="NAD(P)-binding Rossmann-like Domain"/>
    <property type="match status" value="1"/>
</dbReference>
<evidence type="ECO:0000313" key="7">
    <source>
        <dbReference type="EMBL" id="RID86313.1"/>
    </source>
</evidence>
<evidence type="ECO:0000259" key="6">
    <source>
        <dbReference type="Pfam" id="PF00107"/>
    </source>
</evidence>
<dbReference type="Gene3D" id="3.90.180.10">
    <property type="entry name" value="Medium-chain alcohol dehydrogenases, catalytic domain"/>
    <property type="match status" value="1"/>
</dbReference>
<keyword evidence="8" id="KW-1185">Reference proteome</keyword>
<organism evidence="7 8">
    <name type="scientific">Mesobacillus zeae</name>
    <dbReference type="NCBI Taxonomy" id="1917180"/>
    <lineage>
        <taxon>Bacteria</taxon>
        <taxon>Bacillati</taxon>
        <taxon>Bacillota</taxon>
        <taxon>Bacilli</taxon>
        <taxon>Bacillales</taxon>
        <taxon>Bacillaceae</taxon>
        <taxon>Mesobacillus</taxon>
    </lineage>
</organism>
<evidence type="ECO:0000256" key="4">
    <source>
        <dbReference type="ARBA" id="ARBA00022833"/>
    </source>
</evidence>
<evidence type="ECO:0000256" key="5">
    <source>
        <dbReference type="ARBA" id="ARBA00023002"/>
    </source>
</evidence>
<comment type="caution">
    <text evidence="7">The sequence shown here is derived from an EMBL/GenBank/DDBJ whole genome shotgun (WGS) entry which is preliminary data.</text>
</comment>
<evidence type="ECO:0000256" key="3">
    <source>
        <dbReference type="ARBA" id="ARBA00022723"/>
    </source>
</evidence>
<dbReference type="InterPro" id="IPR013149">
    <property type="entry name" value="ADH-like_C"/>
</dbReference>
<dbReference type="Proteomes" id="UP000265816">
    <property type="component" value="Unassembled WGS sequence"/>
</dbReference>
<gene>
    <name evidence="7" type="ORF">D1970_07245</name>
</gene>
<dbReference type="OrthoDB" id="9806940at2"/>
<dbReference type="EC" id="1.1.1.1" evidence="2"/>
<dbReference type="EMBL" id="QWVT01000013">
    <property type="protein sequence ID" value="RID86313.1"/>
    <property type="molecule type" value="Genomic_DNA"/>
</dbReference>
<dbReference type="GO" id="GO:0046872">
    <property type="term" value="F:metal ion binding"/>
    <property type="evidence" value="ECO:0007669"/>
    <property type="project" value="UniProtKB-KW"/>
</dbReference>
<protein>
    <recommendedName>
        <fullName evidence="2">alcohol dehydrogenase</fullName>
        <ecNumber evidence="2">1.1.1.1</ecNumber>
    </recommendedName>
</protein>
<proteinExistence type="predicted"/>
<comment type="cofactor">
    <cofactor evidence="1">
        <name>Zn(2+)</name>
        <dbReference type="ChEBI" id="CHEBI:29105"/>
    </cofactor>
</comment>
<evidence type="ECO:0000256" key="1">
    <source>
        <dbReference type="ARBA" id="ARBA00001947"/>
    </source>
</evidence>